<organism evidence="1 2">
    <name type="scientific">Lasiosphaeria ovina</name>
    <dbReference type="NCBI Taxonomy" id="92902"/>
    <lineage>
        <taxon>Eukaryota</taxon>
        <taxon>Fungi</taxon>
        <taxon>Dikarya</taxon>
        <taxon>Ascomycota</taxon>
        <taxon>Pezizomycotina</taxon>
        <taxon>Sordariomycetes</taxon>
        <taxon>Sordariomycetidae</taxon>
        <taxon>Sordariales</taxon>
        <taxon>Lasiosphaeriaceae</taxon>
        <taxon>Lasiosphaeria</taxon>
    </lineage>
</organism>
<sequence length="356" mass="40167">MALDDTADTIFPLPGSIPKAWDPEELRRCGAVETCLRAPFDLEGEVHPVFCNWDMSGDGDAGEGLMLRELHQPLLLASRLLEGAGLPWLSEFLIDDIFGASYPGLPPPARPDSHHGEVDTESDINSICQSRTPAVIVRHHRAAWATPRLVRTWLDATARELRTTLPRCVRWQLDGAMFAAFGWVGYTCRHLLRGGTGGVDSNVDHPDVIRDADAEARRRGVPGRSLTVLVMREYAARLCALRQLGQFGGEEYMLTAFMLAVTVLHELGHAIYWKDLRAANRCMNEPYFGGDLEMELGDSFIASIFGGWTPVPIEHTHDEFRRWGTFERGLAWRQHLTWDFHRTRPRYRAHYSIPVK</sequence>
<reference evidence="1" key="1">
    <citation type="journal article" date="2023" name="Mol. Phylogenet. Evol.">
        <title>Genome-scale phylogeny and comparative genomics of the fungal order Sordariales.</title>
        <authorList>
            <person name="Hensen N."/>
            <person name="Bonometti L."/>
            <person name="Westerberg I."/>
            <person name="Brannstrom I.O."/>
            <person name="Guillou S."/>
            <person name="Cros-Aarteil S."/>
            <person name="Calhoun S."/>
            <person name="Haridas S."/>
            <person name="Kuo A."/>
            <person name="Mondo S."/>
            <person name="Pangilinan J."/>
            <person name="Riley R."/>
            <person name="LaButti K."/>
            <person name="Andreopoulos B."/>
            <person name="Lipzen A."/>
            <person name="Chen C."/>
            <person name="Yan M."/>
            <person name="Daum C."/>
            <person name="Ng V."/>
            <person name="Clum A."/>
            <person name="Steindorff A."/>
            <person name="Ohm R.A."/>
            <person name="Martin F."/>
            <person name="Silar P."/>
            <person name="Natvig D.O."/>
            <person name="Lalanne C."/>
            <person name="Gautier V."/>
            <person name="Ament-Velasquez S.L."/>
            <person name="Kruys A."/>
            <person name="Hutchinson M.I."/>
            <person name="Powell A.J."/>
            <person name="Barry K."/>
            <person name="Miller A.N."/>
            <person name="Grigoriev I.V."/>
            <person name="Debuchy R."/>
            <person name="Gladieux P."/>
            <person name="Hiltunen Thoren M."/>
            <person name="Johannesson H."/>
        </authorList>
    </citation>
    <scope>NUCLEOTIDE SEQUENCE</scope>
    <source>
        <strain evidence="1">CBS 958.72</strain>
    </source>
</reference>
<name>A0AAE0KDY0_9PEZI</name>
<evidence type="ECO:0000313" key="1">
    <source>
        <dbReference type="EMBL" id="KAK3374410.1"/>
    </source>
</evidence>
<protein>
    <submittedName>
        <fullName evidence="1">Uncharacterized protein</fullName>
    </submittedName>
</protein>
<gene>
    <name evidence="1" type="ORF">B0T24DRAFT_527842</name>
</gene>
<reference evidence="1" key="2">
    <citation type="submission" date="2023-06" db="EMBL/GenBank/DDBJ databases">
        <authorList>
            <consortium name="Lawrence Berkeley National Laboratory"/>
            <person name="Haridas S."/>
            <person name="Hensen N."/>
            <person name="Bonometti L."/>
            <person name="Westerberg I."/>
            <person name="Brannstrom I.O."/>
            <person name="Guillou S."/>
            <person name="Cros-Aarteil S."/>
            <person name="Calhoun S."/>
            <person name="Kuo A."/>
            <person name="Mondo S."/>
            <person name="Pangilinan J."/>
            <person name="Riley R."/>
            <person name="Labutti K."/>
            <person name="Andreopoulos B."/>
            <person name="Lipzen A."/>
            <person name="Chen C."/>
            <person name="Yanf M."/>
            <person name="Daum C."/>
            <person name="Ng V."/>
            <person name="Clum A."/>
            <person name="Steindorff A."/>
            <person name="Ohm R."/>
            <person name="Martin F."/>
            <person name="Silar P."/>
            <person name="Natvig D."/>
            <person name="Lalanne C."/>
            <person name="Gautier V."/>
            <person name="Ament-Velasquez S.L."/>
            <person name="Kruys A."/>
            <person name="Hutchinson M.I."/>
            <person name="Powell A.J."/>
            <person name="Barry K."/>
            <person name="Miller A.N."/>
            <person name="Grigoriev I.V."/>
            <person name="Debuchy R."/>
            <person name="Gladieux P."/>
            <person name="Thoren M.H."/>
            <person name="Johannesson H."/>
        </authorList>
    </citation>
    <scope>NUCLEOTIDE SEQUENCE</scope>
    <source>
        <strain evidence="1">CBS 958.72</strain>
    </source>
</reference>
<dbReference type="Proteomes" id="UP001287356">
    <property type="component" value="Unassembled WGS sequence"/>
</dbReference>
<dbReference type="AlphaFoldDB" id="A0AAE0KDY0"/>
<evidence type="ECO:0000313" key="2">
    <source>
        <dbReference type="Proteomes" id="UP001287356"/>
    </source>
</evidence>
<proteinExistence type="predicted"/>
<accession>A0AAE0KDY0</accession>
<keyword evidence="2" id="KW-1185">Reference proteome</keyword>
<dbReference type="EMBL" id="JAULSN010000004">
    <property type="protein sequence ID" value="KAK3374410.1"/>
    <property type="molecule type" value="Genomic_DNA"/>
</dbReference>
<comment type="caution">
    <text evidence="1">The sequence shown here is derived from an EMBL/GenBank/DDBJ whole genome shotgun (WGS) entry which is preliminary data.</text>
</comment>